<feature type="repeat" description="ANK" evidence="2">
    <location>
        <begin position="960"/>
        <end position="988"/>
    </location>
</feature>
<dbReference type="GO" id="GO:0009116">
    <property type="term" value="P:nucleoside metabolic process"/>
    <property type="evidence" value="ECO:0007669"/>
    <property type="project" value="InterPro"/>
</dbReference>
<dbReference type="PROSITE" id="PS50088">
    <property type="entry name" value="ANK_REPEAT"/>
    <property type="match status" value="3"/>
</dbReference>
<evidence type="ECO:0000259" key="6">
    <source>
        <dbReference type="Pfam" id="PF24883"/>
    </source>
</evidence>
<dbReference type="VEuPathDB" id="FungiDB:EMCG_04960"/>
<sequence>MTFPPLDEFQIGWICALPIEAAAACAMIDTNFGNLDEQPATDPNIYTLGKIGKHNVVIACLPTGRIGFISATTVANNMVRTFSKSLRIALMIGVGGGIPSADHDIRLGDIVISTPVDSCGGVVQYDMGKFIAGGEFHHTGSLNSPPRSLLNAVQLMRREELINDPCYPQYMQNAVRRNERTQKAFSRPSAQSDRLFKIEHEHLTTATDCHQCPTEWEETRVKHEHNDPQTHYGIIASGNSIIKHGRTREALRLKTKALCFEMEGAGLMLDFPCIVIRGICDYSDSHKNKTWQGHAALAAASYAKELLGFIPRGLVSQEKLAVDICSSIENLNEEVKGTNQRLDRAFDQQGQYYRERTAKTLTEKQRLCHQAFKRSDYEHQKDINPNRQPGTCEWALQSPDYLRWRDSCHNDLLWISADPGCGKSVLAKSLIDHDLTDNEEQNKLTIALCAVLHQLFSQQPDLLRHALPAWKRSGDTIQQEVGELWRIFMAATSDPTSAKTICVLDALDECHTDEQERLIQLLNVFHKDSGSPTQKTWLKFLVTSRPYDDIQIGFKITTDPFPHIHLKGELENDQISKEIDLVIKVRVEELAKMLTLSSYMRKRIENRLLQIKHRTYLWLYLVIDDIRTTLRSSFRPLEENIRLIPPSVNAAYSKILSRVRSDQVRTARKILQIIVGARRPLTIKEMAMALGIALRPSGSQPTAEVGIDPEILRLKIRDTCGLFTFISNSRIYLLHQTAREFLIVHEAPSNPRPWHVFSLLGTENLLGEICTRYLLMDDLENDRLRDYKSFLAYSAEHWADHVRNMSSRSYASVEGPVNRLYETSTRRFAFWFRIFSSVSKRPERELTGVDFRWGKNDIDAIQLAAFNGHVEVVERLISEDNENVRNNLARETPYAWESPSLSNFDEEEQNTIPPVYQSQFLPANERCDDRTKALILASWKGHDEICLLLLKQGTNPDPGALIAASSRGNYDVVKLLLDRGANVTATATFTNALEVASFGGFLDVVQLLLQRGIDINAKSGSKYGTALQAASQGGHLELIQFLLKNKAHVNTRGNCGEFGSALVAASFYGFHKIVKNLLEAAVAAINGHADVVRFLARNGSNIDGVPEHPLFIFASLRGKSLAVKTLLEEGADIHVNEDRFGNAISAADFMRHDETVQLLLDYGATIDTTISSPGHVDVMEMLNNLVSARSGPPIDFLRMAEFGWPLLYQQILTETLTSMWRGSARLQ</sequence>
<keyword evidence="2" id="KW-0040">ANK repeat</keyword>
<keyword evidence="1" id="KW-0677">Repeat</keyword>
<evidence type="ECO:0000256" key="1">
    <source>
        <dbReference type="ARBA" id="ARBA00022737"/>
    </source>
</evidence>
<dbReference type="VEuPathDB" id="FungiDB:EMCG_04959"/>
<keyword evidence="8" id="KW-1185">Reference proteome</keyword>
<evidence type="ECO:0000313" key="8">
    <source>
        <dbReference type="Proteomes" id="UP000226031"/>
    </source>
</evidence>
<dbReference type="PANTHER" id="PTHR46082:SF11">
    <property type="entry name" value="AAA+ ATPASE DOMAIN-CONTAINING PROTEIN-RELATED"/>
    <property type="match status" value="1"/>
</dbReference>
<dbReference type="Pfam" id="PF23239">
    <property type="entry name" value="DUF7069"/>
    <property type="match status" value="1"/>
</dbReference>
<dbReference type="InterPro" id="IPR002110">
    <property type="entry name" value="Ankyrin_rpt"/>
</dbReference>
<dbReference type="InterPro" id="IPR036770">
    <property type="entry name" value="Ankyrin_rpt-contain_sf"/>
</dbReference>
<dbReference type="InterPro" id="IPR054471">
    <property type="entry name" value="GPIID_WHD"/>
</dbReference>
<accession>A0A2B7ZP51</accession>
<dbReference type="InterPro" id="IPR027417">
    <property type="entry name" value="P-loop_NTPase"/>
</dbReference>
<reference evidence="7 8" key="1">
    <citation type="submission" date="2017-10" db="EMBL/GenBank/DDBJ databases">
        <title>Comparative genomics in systemic dimorphic fungi from Ajellomycetaceae.</title>
        <authorList>
            <person name="Munoz J.F."/>
            <person name="Mcewen J.G."/>
            <person name="Clay O.K."/>
            <person name="Cuomo C.A."/>
        </authorList>
    </citation>
    <scope>NUCLEOTIDE SEQUENCE [LARGE SCALE GENOMIC DNA]</scope>
    <source>
        <strain evidence="7 8">UAMH4076</strain>
    </source>
</reference>
<name>A0A2B7ZP51_9EURO</name>
<dbReference type="Gene3D" id="1.25.40.20">
    <property type="entry name" value="Ankyrin repeat-containing domain"/>
    <property type="match status" value="3"/>
</dbReference>
<dbReference type="SUPFAM" id="SSF48403">
    <property type="entry name" value="Ankyrin repeat"/>
    <property type="match status" value="1"/>
</dbReference>
<evidence type="ECO:0000259" key="5">
    <source>
        <dbReference type="Pfam" id="PF23239"/>
    </source>
</evidence>
<dbReference type="InterPro" id="IPR000845">
    <property type="entry name" value="Nucleoside_phosphorylase_d"/>
</dbReference>
<evidence type="ECO:0000313" key="7">
    <source>
        <dbReference type="EMBL" id="PGH35415.1"/>
    </source>
</evidence>
<organism evidence="7 8">
    <name type="scientific">[Emmonsia] crescens</name>
    <dbReference type="NCBI Taxonomy" id="73230"/>
    <lineage>
        <taxon>Eukaryota</taxon>
        <taxon>Fungi</taxon>
        <taxon>Dikarya</taxon>
        <taxon>Ascomycota</taxon>
        <taxon>Pezizomycotina</taxon>
        <taxon>Eurotiomycetes</taxon>
        <taxon>Eurotiomycetidae</taxon>
        <taxon>Onygenales</taxon>
        <taxon>Ajellomycetaceae</taxon>
        <taxon>Emergomyces</taxon>
    </lineage>
</organism>
<evidence type="ECO:0000256" key="2">
    <source>
        <dbReference type="PROSITE-ProRule" id="PRU00023"/>
    </source>
</evidence>
<protein>
    <submittedName>
        <fullName evidence="7">Uncharacterized protein</fullName>
    </submittedName>
</protein>
<feature type="domain" description="GPI inositol-deacylase winged helix" evidence="4">
    <location>
        <begin position="665"/>
        <end position="745"/>
    </location>
</feature>
<dbReference type="InterPro" id="IPR056884">
    <property type="entry name" value="NPHP3-like_N"/>
</dbReference>
<dbReference type="Pfam" id="PF01048">
    <property type="entry name" value="PNP_UDP_1"/>
    <property type="match status" value="1"/>
</dbReference>
<dbReference type="InterPro" id="IPR053137">
    <property type="entry name" value="NLR-like"/>
</dbReference>
<comment type="caution">
    <text evidence="7">The sequence shown here is derived from an EMBL/GenBank/DDBJ whole genome shotgun (WGS) entry which is preliminary data.</text>
</comment>
<dbReference type="GO" id="GO:0003824">
    <property type="term" value="F:catalytic activity"/>
    <property type="evidence" value="ECO:0007669"/>
    <property type="project" value="InterPro"/>
</dbReference>
<dbReference type="Pfam" id="PF22939">
    <property type="entry name" value="WHD_GPIID"/>
    <property type="match status" value="1"/>
</dbReference>
<dbReference type="Pfam" id="PF24883">
    <property type="entry name" value="NPHP3_N"/>
    <property type="match status" value="1"/>
</dbReference>
<dbReference type="Pfam" id="PF00023">
    <property type="entry name" value="Ank"/>
    <property type="match status" value="1"/>
</dbReference>
<evidence type="ECO:0000259" key="3">
    <source>
        <dbReference type="Pfam" id="PF01048"/>
    </source>
</evidence>
<feature type="domain" description="DUF7069" evidence="5">
    <location>
        <begin position="575"/>
        <end position="630"/>
    </location>
</feature>
<dbReference type="SUPFAM" id="SSF53167">
    <property type="entry name" value="Purine and uridine phosphorylases"/>
    <property type="match status" value="1"/>
</dbReference>
<dbReference type="Gene3D" id="3.40.50.1580">
    <property type="entry name" value="Nucleoside phosphorylase domain"/>
    <property type="match status" value="1"/>
</dbReference>
<dbReference type="InterPro" id="IPR035994">
    <property type="entry name" value="Nucleoside_phosphorylase_sf"/>
</dbReference>
<dbReference type="EMBL" id="PDND01000022">
    <property type="protein sequence ID" value="PGH35415.1"/>
    <property type="molecule type" value="Genomic_DNA"/>
</dbReference>
<gene>
    <name evidence="7" type="ORF">GX50_01753</name>
</gene>
<feature type="domain" description="Nephrocystin 3-like N-terminal" evidence="6">
    <location>
        <begin position="390"/>
        <end position="545"/>
    </location>
</feature>
<dbReference type="VEuPathDB" id="FungiDB:EMCG_04958"/>
<dbReference type="AlphaFoldDB" id="A0A2B7ZP51"/>
<dbReference type="Pfam" id="PF12796">
    <property type="entry name" value="Ank_2"/>
    <property type="match status" value="2"/>
</dbReference>
<dbReference type="SUPFAM" id="SSF52540">
    <property type="entry name" value="P-loop containing nucleoside triphosphate hydrolases"/>
    <property type="match status" value="1"/>
</dbReference>
<dbReference type="SMART" id="SM00248">
    <property type="entry name" value="ANK"/>
    <property type="match status" value="8"/>
</dbReference>
<feature type="repeat" description="ANK" evidence="2">
    <location>
        <begin position="988"/>
        <end position="1020"/>
    </location>
</feature>
<feature type="domain" description="Nucleoside phosphorylase" evidence="3">
    <location>
        <begin position="11"/>
        <end position="295"/>
    </location>
</feature>
<dbReference type="InterPro" id="IPR055497">
    <property type="entry name" value="DUF7069"/>
</dbReference>
<dbReference type="PANTHER" id="PTHR46082">
    <property type="entry name" value="ATP/GTP-BINDING PROTEIN-RELATED"/>
    <property type="match status" value="1"/>
</dbReference>
<evidence type="ECO:0000259" key="4">
    <source>
        <dbReference type="Pfam" id="PF22939"/>
    </source>
</evidence>
<proteinExistence type="predicted"/>
<dbReference type="Proteomes" id="UP000226031">
    <property type="component" value="Unassembled WGS sequence"/>
</dbReference>
<dbReference type="STRING" id="73230.A0A2B7ZP51"/>
<dbReference type="Gene3D" id="3.40.50.300">
    <property type="entry name" value="P-loop containing nucleotide triphosphate hydrolases"/>
    <property type="match status" value="1"/>
</dbReference>
<feature type="repeat" description="ANK" evidence="2">
    <location>
        <begin position="1022"/>
        <end position="1054"/>
    </location>
</feature>